<organism evidence="1 2">
    <name type="scientific">Petrolisthes cinctipes</name>
    <name type="common">Flat porcelain crab</name>
    <dbReference type="NCBI Taxonomy" id="88211"/>
    <lineage>
        <taxon>Eukaryota</taxon>
        <taxon>Metazoa</taxon>
        <taxon>Ecdysozoa</taxon>
        <taxon>Arthropoda</taxon>
        <taxon>Crustacea</taxon>
        <taxon>Multicrustacea</taxon>
        <taxon>Malacostraca</taxon>
        <taxon>Eumalacostraca</taxon>
        <taxon>Eucarida</taxon>
        <taxon>Decapoda</taxon>
        <taxon>Pleocyemata</taxon>
        <taxon>Anomura</taxon>
        <taxon>Galatheoidea</taxon>
        <taxon>Porcellanidae</taxon>
        <taxon>Petrolisthes</taxon>
    </lineage>
</organism>
<name>A0AAE1KA01_PETCI</name>
<dbReference type="Proteomes" id="UP001286313">
    <property type="component" value="Unassembled WGS sequence"/>
</dbReference>
<protein>
    <submittedName>
        <fullName evidence="1">Uncharacterized protein</fullName>
    </submittedName>
</protein>
<keyword evidence="2" id="KW-1185">Reference proteome</keyword>
<sequence>MSSEELETSWCLANLVMGVVKRIEAPLTRLSGRVGREVVRLAVERVRRGVLKGSQQAFQYLQEMSSQVKECELVLGWDDRMPNFTHVLQDYNQTVQTLLQANLS</sequence>
<comment type="caution">
    <text evidence="1">The sequence shown here is derived from an EMBL/GenBank/DDBJ whole genome shotgun (WGS) entry which is preliminary data.</text>
</comment>
<dbReference type="AlphaFoldDB" id="A0AAE1KA01"/>
<gene>
    <name evidence="1" type="ORF">Pcinc_027980</name>
</gene>
<dbReference type="EMBL" id="JAWQEG010003388">
    <property type="protein sequence ID" value="KAK3866500.1"/>
    <property type="molecule type" value="Genomic_DNA"/>
</dbReference>
<evidence type="ECO:0000313" key="2">
    <source>
        <dbReference type="Proteomes" id="UP001286313"/>
    </source>
</evidence>
<proteinExistence type="predicted"/>
<accession>A0AAE1KA01</accession>
<evidence type="ECO:0000313" key="1">
    <source>
        <dbReference type="EMBL" id="KAK3866500.1"/>
    </source>
</evidence>
<reference evidence="1" key="1">
    <citation type="submission" date="2023-10" db="EMBL/GenBank/DDBJ databases">
        <title>Genome assemblies of two species of porcelain crab, Petrolisthes cinctipes and Petrolisthes manimaculis (Anomura: Porcellanidae).</title>
        <authorList>
            <person name="Angst P."/>
        </authorList>
    </citation>
    <scope>NUCLEOTIDE SEQUENCE</scope>
    <source>
        <strain evidence="1">PB745_01</strain>
        <tissue evidence="1">Gill</tissue>
    </source>
</reference>